<comment type="caution">
    <text evidence="5">The sequence shown here is derived from an EMBL/GenBank/DDBJ whole genome shotgun (WGS) entry which is preliminary data.</text>
</comment>
<dbReference type="Gene3D" id="1.10.10.10">
    <property type="entry name" value="Winged helix-like DNA-binding domain superfamily/Winged helix DNA-binding domain"/>
    <property type="match status" value="1"/>
</dbReference>
<gene>
    <name evidence="5" type="ORF">ACFYTF_02910</name>
</gene>
<name>A0ABW6PH92_9NOCA</name>
<dbReference type="InterPro" id="IPR036390">
    <property type="entry name" value="WH_DNA-bd_sf"/>
</dbReference>
<keyword evidence="6" id="KW-1185">Reference proteome</keyword>
<proteinExistence type="predicted"/>
<evidence type="ECO:0000313" key="6">
    <source>
        <dbReference type="Proteomes" id="UP001601444"/>
    </source>
</evidence>
<protein>
    <submittedName>
        <fullName evidence="5">MarR family winged helix-turn-helix transcriptional regulator</fullName>
    </submittedName>
</protein>
<evidence type="ECO:0000256" key="1">
    <source>
        <dbReference type="ARBA" id="ARBA00023015"/>
    </source>
</evidence>
<dbReference type="Proteomes" id="UP001601444">
    <property type="component" value="Unassembled WGS sequence"/>
</dbReference>
<sequence>MDRSIDAIATELVRLYRLRERNLAYYREKGGIDPAGFPVLFRLLCDGPMRSGALAEAVHSDASTVSRQVAALVERGLIERAADPADGRATVLTVTESGREVAEQIRRRRYESVAAVTGEWPETDRADFARLLARFVTDFERVKSVRLDRVSGKDPVRESNS</sequence>
<keyword evidence="2" id="KW-0238">DNA-binding</keyword>
<dbReference type="InterPro" id="IPR000835">
    <property type="entry name" value="HTH_MarR-typ"/>
</dbReference>
<organism evidence="5 6">
    <name type="scientific">Nocardia thailandica</name>
    <dbReference type="NCBI Taxonomy" id="257275"/>
    <lineage>
        <taxon>Bacteria</taxon>
        <taxon>Bacillati</taxon>
        <taxon>Actinomycetota</taxon>
        <taxon>Actinomycetes</taxon>
        <taxon>Mycobacteriales</taxon>
        <taxon>Nocardiaceae</taxon>
        <taxon>Nocardia</taxon>
    </lineage>
</organism>
<reference evidence="5 6" key="1">
    <citation type="submission" date="2024-10" db="EMBL/GenBank/DDBJ databases">
        <title>The Natural Products Discovery Center: Release of the First 8490 Sequenced Strains for Exploring Actinobacteria Biosynthetic Diversity.</title>
        <authorList>
            <person name="Kalkreuter E."/>
            <person name="Kautsar S.A."/>
            <person name="Yang D."/>
            <person name="Bader C.D."/>
            <person name="Teijaro C.N."/>
            <person name="Fluegel L."/>
            <person name="Davis C.M."/>
            <person name="Simpson J.R."/>
            <person name="Lauterbach L."/>
            <person name="Steele A.D."/>
            <person name="Gui C."/>
            <person name="Meng S."/>
            <person name="Li G."/>
            <person name="Viehrig K."/>
            <person name="Ye F."/>
            <person name="Su P."/>
            <person name="Kiefer A.F."/>
            <person name="Nichols A."/>
            <person name="Cepeda A.J."/>
            <person name="Yan W."/>
            <person name="Fan B."/>
            <person name="Jiang Y."/>
            <person name="Adhikari A."/>
            <person name="Zheng C.-J."/>
            <person name="Schuster L."/>
            <person name="Cowan T.M."/>
            <person name="Smanski M.J."/>
            <person name="Chevrette M.G."/>
            <person name="De Carvalho L.P.S."/>
            <person name="Shen B."/>
        </authorList>
    </citation>
    <scope>NUCLEOTIDE SEQUENCE [LARGE SCALE GENOMIC DNA]</scope>
    <source>
        <strain evidence="5 6">NPDC004045</strain>
    </source>
</reference>
<dbReference type="RefSeq" id="WP_387698851.1">
    <property type="nucleotide sequence ID" value="NZ_JBIAMX010000001.1"/>
</dbReference>
<dbReference type="PANTHER" id="PTHR42756:SF1">
    <property type="entry name" value="TRANSCRIPTIONAL REPRESSOR OF EMRAB OPERON"/>
    <property type="match status" value="1"/>
</dbReference>
<dbReference type="SMART" id="SM00347">
    <property type="entry name" value="HTH_MARR"/>
    <property type="match status" value="1"/>
</dbReference>
<evidence type="ECO:0000313" key="5">
    <source>
        <dbReference type="EMBL" id="MFF0541764.1"/>
    </source>
</evidence>
<dbReference type="PROSITE" id="PS01117">
    <property type="entry name" value="HTH_MARR_1"/>
    <property type="match status" value="1"/>
</dbReference>
<keyword evidence="3" id="KW-0804">Transcription</keyword>
<dbReference type="EMBL" id="JBIAMX010000001">
    <property type="protein sequence ID" value="MFF0541764.1"/>
    <property type="molecule type" value="Genomic_DNA"/>
</dbReference>
<keyword evidence="1" id="KW-0805">Transcription regulation</keyword>
<dbReference type="Pfam" id="PF01047">
    <property type="entry name" value="MarR"/>
    <property type="match status" value="1"/>
</dbReference>
<dbReference type="InterPro" id="IPR011991">
    <property type="entry name" value="ArsR-like_HTH"/>
</dbReference>
<evidence type="ECO:0000256" key="3">
    <source>
        <dbReference type="ARBA" id="ARBA00023163"/>
    </source>
</evidence>
<dbReference type="CDD" id="cd00090">
    <property type="entry name" value="HTH_ARSR"/>
    <property type="match status" value="1"/>
</dbReference>
<dbReference type="PROSITE" id="PS50995">
    <property type="entry name" value="HTH_MARR_2"/>
    <property type="match status" value="1"/>
</dbReference>
<dbReference type="PANTHER" id="PTHR42756">
    <property type="entry name" value="TRANSCRIPTIONAL REGULATOR, MARR"/>
    <property type="match status" value="1"/>
</dbReference>
<dbReference type="InterPro" id="IPR023187">
    <property type="entry name" value="Tscrpt_reg_MarR-type_CS"/>
</dbReference>
<evidence type="ECO:0000259" key="4">
    <source>
        <dbReference type="PROSITE" id="PS50995"/>
    </source>
</evidence>
<dbReference type="SUPFAM" id="SSF46785">
    <property type="entry name" value="Winged helix' DNA-binding domain"/>
    <property type="match status" value="1"/>
</dbReference>
<feature type="domain" description="HTH marR-type" evidence="4">
    <location>
        <begin position="5"/>
        <end position="137"/>
    </location>
</feature>
<evidence type="ECO:0000256" key="2">
    <source>
        <dbReference type="ARBA" id="ARBA00023125"/>
    </source>
</evidence>
<accession>A0ABW6PH92</accession>
<dbReference type="InterPro" id="IPR036388">
    <property type="entry name" value="WH-like_DNA-bd_sf"/>
</dbReference>